<sequence>MNQQISGLYHKFNVSRIDGRDQPGGDRHGAEYFVLDQTFDPYAVPALLAYADACREEYSQLSSSIIERVFAPHEPQRDENGWWCHPAFNWQSDERFNTKEWLAKYDREIYIVEMDWAENSDDLFEALEETGSVCGWLPLKPDGYGWYLVAIYDTEDGPAAAWIRVKLEA</sequence>
<gene>
    <name evidence="1" type="ORF">B0T45_16705</name>
</gene>
<protein>
    <submittedName>
        <fullName evidence="1">Uncharacterized protein</fullName>
    </submittedName>
</protein>
<dbReference type="RefSeq" id="WP_081556249.1">
    <property type="nucleotide sequence ID" value="NZ_MUKV01000024.1"/>
</dbReference>
<comment type="caution">
    <text evidence="1">The sequence shown here is derived from an EMBL/GenBank/DDBJ whole genome shotgun (WGS) entry which is preliminary data.</text>
</comment>
<name>A0A1W0CMT1_9NEIS</name>
<evidence type="ECO:0000313" key="1">
    <source>
        <dbReference type="EMBL" id="OQS36120.1"/>
    </source>
</evidence>
<dbReference type="Proteomes" id="UP000192721">
    <property type="component" value="Unassembled WGS sequence"/>
</dbReference>
<evidence type="ECO:0000313" key="2">
    <source>
        <dbReference type="Proteomes" id="UP000192721"/>
    </source>
</evidence>
<reference evidence="1 2" key="1">
    <citation type="submission" date="2017-02" db="EMBL/GenBank/DDBJ databases">
        <title>Chromobacterium haemolyticum H5244.</title>
        <authorList>
            <person name="Gulvik C.A."/>
        </authorList>
    </citation>
    <scope>NUCLEOTIDE SEQUENCE [LARGE SCALE GENOMIC DNA]</scope>
    <source>
        <strain evidence="1 2">H5244</strain>
    </source>
</reference>
<dbReference type="EMBL" id="MUKV01000024">
    <property type="protein sequence ID" value="OQS36120.1"/>
    <property type="molecule type" value="Genomic_DNA"/>
</dbReference>
<proteinExistence type="predicted"/>
<organism evidence="1 2">
    <name type="scientific">Chromobacterium haemolyticum</name>
    <dbReference type="NCBI Taxonomy" id="394935"/>
    <lineage>
        <taxon>Bacteria</taxon>
        <taxon>Pseudomonadati</taxon>
        <taxon>Pseudomonadota</taxon>
        <taxon>Betaproteobacteria</taxon>
        <taxon>Neisseriales</taxon>
        <taxon>Chromobacteriaceae</taxon>
        <taxon>Chromobacterium</taxon>
    </lineage>
</organism>
<accession>A0A1W0CMT1</accession>
<dbReference type="AlphaFoldDB" id="A0A1W0CMT1"/>